<dbReference type="GO" id="GO:0000287">
    <property type="term" value="F:magnesium ion binding"/>
    <property type="evidence" value="ECO:0007669"/>
    <property type="project" value="UniProtKB-ARBA"/>
</dbReference>
<reference evidence="6 7" key="1">
    <citation type="submission" date="2012-12" db="EMBL/GenBank/DDBJ databases">
        <title>Whole genome shotgun sequence of Gordonia aichiensis NBRC 108223.</title>
        <authorList>
            <person name="Isaki-Nakamura S."/>
            <person name="Hosoyama A."/>
            <person name="Tsuchikane K."/>
            <person name="Ando Y."/>
            <person name="Baba S."/>
            <person name="Ohji S."/>
            <person name="Hamada M."/>
            <person name="Tamura T."/>
            <person name="Yamazoe A."/>
            <person name="Yamazaki S."/>
            <person name="Fujita N."/>
        </authorList>
    </citation>
    <scope>NUCLEOTIDE SEQUENCE [LARGE SCALE GENOMIC DNA]</scope>
    <source>
        <strain evidence="6 7">NBRC 108223</strain>
    </source>
</reference>
<feature type="domain" description="Thiamine pyrophosphate enzyme TPP-binding" evidence="4">
    <location>
        <begin position="492"/>
        <end position="643"/>
    </location>
</feature>
<gene>
    <name evidence="6" type="ORF">GOACH_07_01760</name>
</gene>
<dbReference type="Pfam" id="PF01558">
    <property type="entry name" value="POR"/>
    <property type="match status" value="1"/>
</dbReference>
<comment type="caution">
    <text evidence="6">The sequence shown here is derived from an EMBL/GenBank/DDBJ whole genome shotgun (WGS) entry which is preliminary data.</text>
</comment>
<dbReference type="eggNOG" id="COG4231">
    <property type="taxonomic scope" value="Bacteria"/>
</dbReference>
<dbReference type="InterPro" id="IPR011766">
    <property type="entry name" value="TPP_enzyme_TPP-bd"/>
</dbReference>
<dbReference type="CDD" id="cd02008">
    <property type="entry name" value="TPP_IOR_alpha"/>
    <property type="match status" value="1"/>
</dbReference>
<accession>L7KJ27</accession>
<evidence type="ECO:0000259" key="4">
    <source>
        <dbReference type="Pfam" id="PF02775"/>
    </source>
</evidence>
<evidence type="ECO:0000259" key="3">
    <source>
        <dbReference type="Pfam" id="PF01558"/>
    </source>
</evidence>
<dbReference type="InterPro" id="IPR019752">
    <property type="entry name" value="Pyrv/ketoisovalerate_OxRed_cat"/>
</dbReference>
<dbReference type="SUPFAM" id="SSF53323">
    <property type="entry name" value="Pyruvate-ferredoxin oxidoreductase, PFOR, domain III"/>
    <property type="match status" value="1"/>
</dbReference>
<dbReference type="OrthoDB" id="9803617at2"/>
<keyword evidence="1" id="KW-0560">Oxidoreductase</keyword>
<feature type="compositionally biased region" description="Basic and acidic residues" evidence="2">
    <location>
        <begin position="1"/>
        <end position="15"/>
    </location>
</feature>
<feature type="region of interest" description="Disordered" evidence="2">
    <location>
        <begin position="1"/>
        <end position="26"/>
    </location>
</feature>
<dbReference type="SUPFAM" id="SSF52518">
    <property type="entry name" value="Thiamin diphosphate-binding fold (THDP-binding)"/>
    <property type="match status" value="2"/>
</dbReference>
<dbReference type="GO" id="GO:0030976">
    <property type="term" value="F:thiamine pyrophosphate binding"/>
    <property type="evidence" value="ECO:0007669"/>
    <property type="project" value="InterPro"/>
</dbReference>
<organism evidence="6 7">
    <name type="scientific">Gordonia aichiensis NBRC 108223</name>
    <dbReference type="NCBI Taxonomy" id="1220583"/>
    <lineage>
        <taxon>Bacteria</taxon>
        <taxon>Bacillati</taxon>
        <taxon>Actinomycetota</taxon>
        <taxon>Actinomycetes</taxon>
        <taxon>Mycobacteriales</taxon>
        <taxon>Gordoniaceae</taxon>
        <taxon>Gordonia</taxon>
    </lineage>
</organism>
<evidence type="ECO:0000256" key="2">
    <source>
        <dbReference type="SAM" id="MobiDB-lite"/>
    </source>
</evidence>
<proteinExistence type="predicted"/>
<dbReference type="NCBIfam" id="NF009588">
    <property type="entry name" value="PRK13029.1"/>
    <property type="match status" value="1"/>
</dbReference>
<dbReference type="Proteomes" id="UP000010988">
    <property type="component" value="Unassembled WGS sequence"/>
</dbReference>
<evidence type="ECO:0000256" key="1">
    <source>
        <dbReference type="ARBA" id="ARBA00023002"/>
    </source>
</evidence>
<keyword evidence="7" id="KW-1185">Reference proteome</keyword>
<dbReference type="InterPro" id="IPR046667">
    <property type="entry name" value="DUF6537"/>
</dbReference>
<dbReference type="Pfam" id="PF02775">
    <property type="entry name" value="TPP_enzyme_C"/>
    <property type="match status" value="1"/>
</dbReference>
<dbReference type="Gene3D" id="3.40.50.970">
    <property type="match status" value="1"/>
</dbReference>
<evidence type="ECO:0000259" key="5">
    <source>
        <dbReference type="Pfam" id="PF20169"/>
    </source>
</evidence>
<dbReference type="PANTHER" id="PTHR48084:SF3">
    <property type="entry name" value="SUBUNIT OF PYRUVATE:FLAVODOXIN OXIDOREDUCTASE"/>
    <property type="match status" value="1"/>
</dbReference>
<feature type="domain" description="DUF6537" evidence="5">
    <location>
        <begin position="1012"/>
        <end position="1206"/>
    </location>
</feature>
<dbReference type="EMBL" id="BANR01000007">
    <property type="protein sequence ID" value="GAC48890.1"/>
    <property type="molecule type" value="Genomic_DNA"/>
</dbReference>
<dbReference type="InterPro" id="IPR051457">
    <property type="entry name" value="2-oxoacid:Fd_oxidoreductase"/>
</dbReference>
<dbReference type="eggNOG" id="COG1014">
    <property type="taxonomic scope" value="Bacteria"/>
</dbReference>
<dbReference type="AlphaFoldDB" id="L7KJ27"/>
<name>L7KJ27_9ACTN</name>
<evidence type="ECO:0000313" key="7">
    <source>
        <dbReference type="Proteomes" id="UP000010988"/>
    </source>
</evidence>
<dbReference type="STRING" id="1220583.GOACH_07_01760"/>
<dbReference type="Pfam" id="PF20169">
    <property type="entry name" value="DUF6537"/>
    <property type="match status" value="1"/>
</dbReference>
<evidence type="ECO:0000313" key="6">
    <source>
        <dbReference type="EMBL" id="GAC48890.1"/>
    </source>
</evidence>
<dbReference type="PANTHER" id="PTHR48084">
    <property type="entry name" value="2-OXOGLUTARATE OXIDOREDUCTASE SUBUNIT KORB-RELATED"/>
    <property type="match status" value="1"/>
</dbReference>
<feature type="domain" description="Pyruvate/ketoisovalerate oxidoreductase catalytic" evidence="3">
    <location>
        <begin position="769"/>
        <end position="969"/>
    </location>
</feature>
<dbReference type="GO" id="GO:0045333">
    <property type="term" value="P:cellular respiration"/>
    <property type="evidence" value="ECO:0007669"/>
    <property type="project" value="UniProtKB-ARBA"/>
</dbReference>
<dbReference type="NCBIfam" id="NF009589">
    <property type="entry name" value="PRK13030.1"/>
    <property type="match status" value="1"/>
</dbReference>
<dbReference type="InterPro" id="IPR009014">
    <property type="entry name" value="Transketo_C/PFOR_II"/>
</dbReference>
<protein>
    <submittedName>
        <fullName evidence="6">Putative oxidoreductase</fullName>
    </submittedName>
</protein>
<sequence>MTLADDRADRFRRDTTANNSASTQAGARATSRIADFTLDDRYTREDGPIFLGGIAALVRMIADRARVDRRQNLRTASFVSGYEGSPLAGFDLELMRRRALLEPFDVVHRPGLNEELAATSVMGSQLAPTLGPLATDDDGHRRDGVVGYWYGKAPGLDRASDALRHANLIGTHPDGGAVALVGDDPAAKSSTVPCTSEMALADLYIPTLYPADSQDILDLGVHAAVMSRVSGLWTSLKISAHVADGSSTAVVHPDRVLPVYGDLGRSPHVPSGKLLGANLMELEQNQLTTRIPRALAYARLNGINRIAVRSGDDRIGLVAAGKTYLDLRNALRLMGLDDADLQRAGIRILKLGMVYPLDREILERFITDTAAGRLDEVIVVEEKRDFIETMMRDMLYRHPRAPRIVGKVHEDGSTLFSRFGELDVDAVTLGLATRLARHHDLDAAQTWLDEHSARRSSTRIDLPLAVRTPYFCSGCPHNSSTKVSPGTLVGGGIGCHAMVLMMDPQQVGDIAGVTQMGGEGAQWLGMAPFVPADHFVQNIGDGTFTHSGSLALRAAVASGENITYKLLYNGTVAMTGGQDPVGEFSLAQLTRLLCAEGVSRIVVTSDDPSRTRAADLADGVVVRDRDDLADVQRELAEIPGVTVLIHDQHCAAEKRRKRKRHQMPTPTQRVVINERICEGCGDCGEKSNCLSVHPVSTEFGRKTRIDQSSCNLDFSCLKGDCPSFVTVTPGHTPESRRAPEIDAAAIPSPHVSRPITPADDFTMRITGIGGTGVVTVSQILATAAFLDGYAARTVDMTGLAQKGGAVVSDIKASALTAPDSGDGRDADPSPVEQAAKAAADTCDLYLACDSIVGTDPVNLKVTAPDRTVAVVSTTRIPTGAMVIDTSVGFPADVSIHDSIDARVSRAAYLDAGALATELFDDEQFANMLMVGAAYQTGALPISAESIERAIELNGVAVAANLQAFRRGRQVIADPEMVSREISAAGVEPVAVEPSSFARGQIAHLVLSDELAHTVGIRVDELVAYADERYAGEYLDVVGRVARTSGSPELVDAVARNLYKLMAYKDEYEVARLTADPAFAAQIAGEYGDDAKVAVRLHPPLLRALGRKEKMSFGARTAPVLAGLARMKKMRGTRLDPFGYTEIRRTERELIVEYRELVDAILGALGSGLVEPERLAALVELAGLPDMVRGYEQIKMDNVAKYRAEVERRRAELGV</sequence>
<dbReference type="InterPro" id="IPR002869">
    <property type="entry name" value="Pyrv_flavodox_OxRed_cen"/>
</dbReference>
<dbReference type="InterPro" id="IPR029061">
    <property type="entry name" value="THDP-binding"/>
</dbReference>
<dbReference type="SUPFAM" id="SSF52922">
    <property type="entry name" value="TK C-terminal domain-like"/>
    <property type="match status" value="1"/>
</dbReference>
<dbReference type="GO" id="GO:0016625">
    <property type="term" value="F:oxidoreductase activity, acting on the aldehyde or oxo group of donors, iron-sulfur protein as acceptor"/>
    <property type="evidence" value="ECO:0007669"/>
    <property type="project" value="UniProtKB-ARBA"/>
</dbReference>
<dbReference type="Gene3D" id="3.40.920.10">
    <property type="entry name" value="Pyruvate-ferredoxin oxidoreductase, PFOR, domain III"/>
    <property type="match status" value="1"/>
</dbReference>
<dbReference type="RefSeq" id="WP_005174536.1">
    <property type="nucleotide sequence ID" value="NZ_BANR01000007.1"/>
</dbReference>